<evidence type="ECO:0000256" key="1">
    <source>
        <dbReference type="SAM" id="MobiDB-lite"/>
    </source>
</evidence>
<keyword evidence="2" id="KW-0472">Membrane</keyword>
<feature type="transmembrane region" description="Helical" evidence="2">
    <location>
        <begin position="20"/>
        <end position="48"/>
    </location>
</feature>
<evidence type="ECO:0000256" key="2">
    <source>
        <dbReference type="SAM" id="Phobius"/>
    </source>
</evidence>
<evidence type="ECO:0000313" key="4">
    <source>
        <dbReference type="Proteomes" id="UP001162480"/>
    </source>
</evidence>
<organism evidence="3 4">
    <name type="scientific">Octopus vulgaris</name>
    <name type="common">Common octopus</name>
    <dbReference type="NCBI Taxonomy" id="6645"/>
    <lineage>
        <taxon>Eukaryota</taxon>
        <taxon>Metazoa</taxon>
        <taxon>Spiralia</taxon>
        <taxon>Lophotrochozoa</taxon>
        <taxon>Mollusca</taxon>
        <taxon>Cephalopoda</taxon>
        <taxon>Coleoidea</taxon>
        <taxon>Octopodiformes</taxon>
        <taxon>Octopoda</taxon>
        <taxon>Incirrata</taxon>
        <taxon>Octopodidae</taxon>
        <taxon>Octopus</taxon>
    </lineage>
</organism>
<keyword evidence="2" id="KW-0812">Transmembrane</keyword>
<keyword evidence="2" id="KW-1133">Transmembrane helix</keyword>
<protein>
    <submittedName>
        <fullName evidence="3">Uncharacterized protein</fullName>
    </submittedName>
</protein>
<reference evidence="3" key="1">
    <citation type="submission" date="2023-08" db="EMBL/GenBank/DDBJ databases">
        <authorList>
            <person name="Alioto T."/>
            <person name="Alioto T."/>
            <person name="Gomez Garrido J."/>
        </authorList>
    </citation>
    <scope>NUCLEOTIDE SEQUENCE</scope>
</reference>
<gene>
    <name evidence="3" type="ORF">OCTVUL_1B011323</name>
</gene>
<sequence length="116" mass="13616">MVHWSGVTRTPGKYLLKMTAIVQFRLFDICQSSFILFCLSNIFNKLLFDRMIGTRRKKRVQSVKYIQGVHKLSLQFEKFYKIRITQSSLENRQRNKASSETSENLPCGQHRLNASK</sequence>
<keyword evidence="4" id="KW-1185">Reference proteome</keyword>
<dbReference type="Proteomes" id="UP001162480">
    <property type="component" value="Chromosome 25"/>
</dbReference>
<feature type="region of interest" description="Disordered" evidence="1">
    <location>
        <begin position="89"/>
        <end position="116"/>
    </location>
</feature>
<feature type="compositionally biased region" description="Polar residues" evidence="1">
    <location>
        <begin position="89"/>
        <end position="104"/>
    </location>
</feature>
<accession>A0AA36BVP5</accession>
<dbReference type="AlphaFoldDB" id="A0AA36BVP5"/>
<proteinExistence type="predicted"/>
<dbReference type="EMBL" id="OX597838">
    <property type="protein sequence ID" value="CAI9741058.1"/>
    <property type="molecule type" value="Genomic_DNA"/>
</dbReference>
<name>A0AA36BVP5_OCTVU</name>
<evidence type="ECO:0000313" key="3">
    <source>
        <dbReference type="EMBL" id="CAI9741058.1"/>
    </source>
</evidence>